<dbReference type="PRINTS" id="PR00496">
    <property type="entry name" value="NAPIN"/>
</dbReference>
<dbReference type="InterPro" id="IPR000617">
    <property type="entry name" value="Napin/2SS/CON"/>
</dbReference>
<dbReference type="AlphaFoldDB" id="A0AAN7GQG2"/>
<dbReference type="InterPro" id="IPR036312">
    <property type="entry name" value="Bifun_inhib/LTP/seed_sf"/>
</dbReference>
<feature type="domain" description="Bifunctional inhibitor/plant lipid transfer protein/seed storage helical" evidence="5">
    <location>
        <begin position="51"/>
        <end position="145"/>
    </location>
</feature>
<dbReference type="EMBL" id="JAXIOK010000022">
    <property type="protein sequence ID" value="KAK4744122.1"/>
    <property type="molecule type" value="Genomic_DNA"/>
</dbReference>
<reference evidence="6 7" key="1">
    <citation type="journal article" date="2023" name="Hortic Res">
        <title>Pangenome of water caltrop reveals structural variations and asymmetric subgenome divergence after allopolyploidization.</title>
        <authorList>
            <person name="Zhang X."/>
            <person name="Chen Y."/>
            <person name="Wang L."/>
            <person name="Yuan Y."/>
            <person name="Fang M."/>
            <person name="Shi L."/>
            <person name="Lu R."/>
            <person name="Comes H.P."/>
            <person name="Ma Y."/>
            <person name="Chen Y."/>
            <person name="Huang G."/>
            <person name="Zhou Y."/>
            <person name="Zheng Z."/>
            <person name="Qiu Y."/>
        </authorList>
    </citation>
    <scope>NUCLEOTIDE SEQUENCE [LARGE SCALE GENOMIC DNA]</scope>
    <source>
        <tissue evidence="6">Roots</tissue>
    </source>
</reference>
<evidence type="ECO:0000259" key="5">
    <source>
        <dbReference type="SMART" id="SM00499"/>
    </source>
</evidence>
<dbReference type="SMART" id="SM00499">
    <property type="entry name" value="AAI"/>
    <property type="match status" value="1"/>
</dbReference>
<dbReference type="Pfam" id="PF00234">
    <property type="entry name" value="Tryp_alpha_amyl"/>
    <property type="match status" value="1"/>
</dbReference>
<feature type="chain" id="PRO_5043004987" description="Bifunctional inhibitor/plant lipid transfer protein/seed storage helical domain-containing protein" evidence="4">
    <location>
        <begin position="22"/>
        <end position="158"/>
    </location>
</feature>
<keyword evidence="4" id="KW-0732">Signal</keyword>
<evidence type="ECO:0000256" key="2">
    <source>
        <dbReference type="ARBA" id="ARBA00022761"/>
    </source>
</evidence>
<evidence type="ECO:0000256" key="1">
    <source>
        <dbReference type="ARBA" id="ARBA00008262"/>
    </source>
</evidence>
<evidence type="ECO:0000256" key="3">
    <source>
        <dbReference type="ARBA" id="ARBA00023129"/>
    </source>
</evidence>
<gene>
    <name evidence="6" type="ORF">SAY87_010434</name>
</gene>
<name>A0AAN7GQG2_9MYRT</name>
<keyword evidence="3" id="KW-0708">Seed storage protein</keyword>
<dbReference type="CDD" id="cd00261">
    <property type="entry name" value="AAI_SS"/>
    <property type="match status" value="1"/>
</dbReference>
<protein>
    <recommendedName>
        <fullName evidence="5">Bifunctional inhibitor/plant lipid transfer protein/seed storage helical domain-containing protein</fullName>
    </recommendedName>
</protein>
<keyword evidence="7" id="KW-1185">Reference proteome</keyword>
<comment type="caution">
    <text evidence="6">The sequence shown here is derived from an EMBL/GenBank/DDBJ whole genome shotgun (WGS) entry which is preliminary data.</text>
</comment>
<dbReference type="GO" id="GO:0045735">
    <property type="term" value="F:nutrient reservoir activity"/>
    <property type="evidence" value="ECO:0007669"/>
    <property type="project" value="UniProtKB-KW"/>
</dbReference>
<evidence type="ECO:0000313" key="6">
    <source>
        <dbReference type="EMBL" id="KAK4744122.1"/>
    </source>
</evidence>
<dbReference type="Gene3D" id="1.10.110.10">
    <property type="entry name" value="Plant lipid-transfer and hydrophobic proteins"/>
    <property type="match status" value="1"/>
</dbReference>
<keyword evidence="2" id="KW-0758">Storage protein</keyword>
<accession>A0AAN7GQG2</accession>
<dbReference type="InterPro" id="IPR016140">
    <property type="entry name" value="Bifunc_inhib/LTP/seed_store"/>
</dbReference>
<dbReference type="Proteomes" id="UP001345219">
    <property type="component" value="Chromosome 9"/>
</dbReference>
<dbReference type="SUPFAM" id="SSF47699">
    <property type="entry name" value="Bifunctional inhibitor/lipid-transfer protein/seed storage 2S albumin"/>
    <property type="match status" value="1"/>
</dbReference>
<evidence type="ECO:0000313" key="7">
    <source>
        <dbReference type="Proteomes" id="UP001345219"/>
    </source>
</evidence>
<feature type="signal peptide" evidence="4">
    <location>
        <begin position="1"/>
        <end position="21"/>
    </location>
</feature>
<dbReference type="PANTHER" id="PTHR35496:SF4">
    <property type="entry name" value="2S SULFUR-RICH SEED STORAGE PROTEIN 2-LIKE"/>
    <property type="match status" value="1"/>
</dbReference>
<dbReference type="PANTHER" id="PTHR35496">
    <property type="entry name" value="2S SEED STORAGE PROTEIN 1-RELATED"/>
    <property type="match status" value="1"/>
</dbReference>
<comment type="similarity">
    <text evidence="1">Belongs to the 2S seed storage albumins family.</text>
</comment>
<sequence length="158" mass="18024">MERKLTILAMLLSVMFVTASAYRTIVTTVVEEEDDSETYQASRREGIRESCREQIRKQHNLVHCQQVLSRGSKLIMLAGDETNAGQLKDCCQQLRQVEERCRCQGIEKILQVQQKQGKLQGRRLREAIQTGENLPNMCRMSPQSCDISVGSGYDGYHE</sequence>
<organism evidence="6 7">
    <name type="scientific">Trapa incisa</name>
    <dbReference type="NCBI Taxonomy" id="236973"/>
    <lineage>
        <taxon>Eukaryota</taxon>
        <taxon>Viridiplantae</taxon>
        <taxon>Streptophyta</taxon>
        <taxon>Embryophyta</taxon>
        <taxon>Tracheophyta</taxon>
        <taxon>Spermatophyta</taxon>
        <taxon>Magnoliopsida</taxon>
        <taxon>eudicotyledons</taxon>
        <taxon>Gunneridae</taxon>
        <taxon>Pentapetalae</taxon>
        <taxon>rosids</taxon>
        <taxon>malvids</taxon>
        <taxon>Myrtales</taxon>
        <taxon>Lythraceae</taxon>
        <taxon>Trapa</taxon>
    </lineage>
</organism>
<evidence type="ECO:0000256" key="4">
    <source>
        <dbReference type="SAM" id="SignalP"/>
    </source>
</evidence>
<proteinExistence type="inferred from homology"/>